<comment type="caution">
    <text evidence="1">The sequence shown here is derived from an EMBL/GenBank/DDBJ whole genome shotgun (WGS) entry which is preliminary data.</text>
</comment>
<dbReference type="EMBL" id="CAKMMF010000001">
    <property type="protein sequence ID" value="CAH1190001.1"/>
    <property type="molecule type" value="Genomic_DNA"/>
</dbReference>
<sequence>MLETAVSRKILLKAAERERDRSFKRGKSPYSASERVKWTSVGTISRQKPLTATRKCAILLISRKNRFTAQPEGVNEKESRRVPGVLQRYTSVRCRSNIYFPIPQGGLSQKSFLEISTPAFFVIFS</sequence>
<evidence type="ECO:0000313" key="1">
    <source>
        <dbReference type="EMBL" id="CAH1190001.1"/>
    </source>
</evidence>
<accession>A0ABN8FWB2</accession>
<dbReference type="Proteomes" id="UP000838686">
    <property type="component" value="Unassembled WGS sequence"/>
</dbReference>
<keyword evidence="2" id="KW-1185">Reference proteome</keyword>
<evidence type="ECO:0000313" key="2">
    <source>
        <dbReference type="Proteomes" id="UP000838686"/>
    </source>
</evidence>
<organism evidence="1 2">
    <name type="scientific">Paenibacillus plantiphilus</name>
    <dbReference type="NCBI Taxonomy" id="2905650"/>
    <lineage>
        <taxon>Bacteria</taxon>
        <taxon>Bacillati</taxon>
        <taxon>Bacillota</taxon>
        <taxon>Bacilli</taxon>
        <taxon>Bacillales</taxon>
        <taxon>Paenibacillaceae</taxon>
        <taxon>Paenibacillus</taxon>
    </lineage>
</organism>
<proteinExistence type="predicted"/>
<reference evidence="1" key="1">
    <citation type="submission" date="2022-01" db="EMBL/GenBank/DDBJ databases">
        <authorList>
            <person name="Criscuolo A."/>
        </authorList>
    </citation>
    <scope>NUCLEOTIDE SEQUENCE</scope>
    <source>
        <strain evidence="1">CIP111893</strain>
    </source>
</reference>
<evidence type="ECO:0008006" key="3">
    <source>
        <dbReference type="Google" id="ProtNLM"/>
    </source>
</evidence>
<gene>
    <name evidence="1" type="ORF">PAECIP111893_00085</name>
</gene>
<name>A0ABN8FWB2_9BACL</name>
<protein>
    <recommendedName>
        <fullName evidence="3">Resolvase/invertase-type recombinase catalytic domain-containing protein</fullName>
    </recommendedName>
</protein>